<organism evidence="6 7">
    <name type="scientific">Candidatus Harrisonbacteria bacterium RIFCSPHIGHO2_02_FULL_42_16</name>
    <dbReference type="NCBI Taxonomy" id="1798404"/>
    <lineage>
        <taxon>Bacteria</taxon>
        <taxon>Candidatus Harrisoniibacteriota</taxon>
    </lineage>
</organism>
<dbReference type="InterPro" id="IPR026564">
    <property type="entry name" value="Transcrip_reg_TACO1-like_dom3"/>
</dbReference>
<gene>
    <name evidence="6" type="ORF">A3B92_00945</name>
</gene>
<evidence type="ECO:0000256" key="3">
    <source>
        <dbReference type="ARBA" id="ARBA00023163"/>
    </source>
</evidence>
<evidence type="ECO:0000256" key="2">
    <source>
        <dbReference type="ARBA" id="ARBA00023015"/>
    </source>
</evidence>
<dbReference type="SUPFAM" id="SSF75625">
    <property type="entry name" value="YebC-like"/>
    <property type="match status" value="1"/>
</dbReference>
<keyword evidence="2" id="KW-0805">Transcription regulation</keyword>
<dbReference type="PANTHER" id="PTHR12532:SF0">
    <property type="entry name" value="TRANSLATIONAL ACTIVATOR OF CYTOCHROME C OXIDASE 1"/>
    <property type="match status" value="1"/>
</dbReference>
<dbReference type="FunFam" id="1.10.10.200:FF:000002">
    <property type="entry name" value="Probable transcriptional regulatory protein CLM62_37755"/>
    <property type="match status" value="1"/>
</dbReference>
<evidence type="ECO:0000313" key="7">
    <source>
        <dbReference type="Proteomes" id="UP000177960"/>
    </source>
</evidence>
<evidence type="ECO:0000256" key="1">
    <source>
        <dbReference type="ARBA" id="ARBA00008724"/>
    </source>
</evidence>
<dbReference type="PANTHER" id="PTHR12532">
    <property type="entry name" value="TRANSLATIONAL ACTIVATOR OF CYTOCHROME C OXIDASE 1"/>
    <property type="match status" value="1"/>
</dbReference>
<dbReference type="STRING" id="1798404.A3B92_00945"/>
<dbReference type="Proteomes" id="UP000177960">
    <property type="component" value="Unassembled WGS sequence"/>
</dbReference>
<protein>
    <recommendedName>
        <fullName evidence="8">Transcriptional regulator</fullName>
    </recommendedName>
</protein>
<dbReference type="Gene3D" id="1.10.10.200">
    <property type="match status" value="1"/>
</dbReference>
<dbReference type="InterPro" id="IPR029072">
    <property type="entry name" value="YebC-like"/>
</dbReference>
<dbReference type="GO" id="GO:0005737">
    <property type="term" value="C:cytoplasm"/>
    <property type="evidence" value="ECO:0007669"/>
    <property type="project" value="UniProtKB-ARBA"/>
</dbReference>
<reference evidence="6 7" key="1">
    <citation type="journal article" date="2016" name="Nat. Commun.">
        <title>Thousands of microbial genomes shed light on interconnected biogeochemical processes in an aquifer system.</title>
        <authorList>
            <person name="Anantharaman K."/>
            <person name="Brown C.T."/>
            <person name="Hug L.A."/>
            <person name="Sharon I."/>
            <person name="Castelle C.J."/>
            <person name="Probst A.J."/>
            <person name="Thomas B.C."/>
            <person name="Singh A."/>
            <person name="Wilkins M.J."/>
            <person name="Karaoz U."/>
            <person name="Brodie E.L."/>
            <person name="Williams K.H."/>
            <person name="Hubbard S.S."/>
            <person name="Banfield J.F."/>
        </authorList>
    </citation>
    <scope>NUCLEOTIDE SEQUENCE [LARGE SCALE GENOMIC DNA]</scope>
</reference>
<comment type="similarity">
    <text evidence="1">Belongs to the TACO1 family.</text>
</comment>
<dbReference type="Pfam" id="PF01709">
    <property type="entry name" value="Transcrip_reg"/>
    <property type="match status" value="2"/>
</dbReference>
<name>A0A1G1ZJV7_9BACT</name>
<dbReference type="AlphaFoldDB" id="A0A1G1ZJV7"/>
<comment type="caution">
    <text evidence="6">The sequence shown here is derived from an EMBL/GenBank/DDBJ whole genome shotgun (WGS) entry which is preliminary data.</text>
</comment>
<feature type="domain" description="TACO1/YebC-like second and third" evidence="4">
    <location>
        <begin position="136"/>
        <end position="173"/>
    </location>
</feature>
<dbReference type="InterPro" id="IPR048300">
    <property type="entry name" value="TACO1_YebC-like_2nd/3rd_dom"/>
</dbReference>
<dbReference type="InterPro" id="IPR017856">
    <property type="entry name" value="Integrase-like_N"/>
</dbReference>
<proteinExistence type="inferred from homology"/>
<feature type="domain" description="TACO1/YebC-like N-terminal" evidence="5">
    <location>
        <begin position="5"/>
        <end position="74"/>
    </location>
</feature>
<dbReference type="InterPro" id="IPR049083">
    <property type="entry name" value="TACO1_YebC_N"/>
</dbReference>
<dbReference type="EMBL" id="MHJG01000009">
    <property type="protein sequence ID" value="OGY64097.1"/>
    <property type="molecule type" value="Genomic_DNA"/>
</dbReference>
<dbReference type="InterPro" id="IPR002876">
    <property type="entry name" value="Transcrip_reg_TACO1-like"/>
</dbReference>
<evidence type="ECO:0000313" key="6">
    <source>
        <dbReference type="EMBL" id="OGY64097.1"/>
    </source>
</evidence>
<dbReference type="Pfam" id="PF20772">
    <property type="entry name" value="TACO1_YebC_N"/>
    <property type="match status" value="1"/>
</dbReference>
<feature type="domain" description="TACO1/YebC-like second and third" evidence="4">
    <location>
        <begin position="79"/>
        <end position="133"/>
    </location>
</feature>
<keyword evidence="3" id="KW-0804">Transcription</keyword>
<evidence type="ECO:0008006" key="8">
    <source>
        <dbReference type="Google" id="ProtNLM"/>
    </source>
</evidence>
<evidence type="ECO:0000259" key="5">
    <source>
        <dbReference type="Pfam" id="PF20772"/>
    </source>
</evidence>
<sequence length="174" mass="19345">MSGHNKWSQIKNQKGVADKKRGQLFSKLLKAISAAAKTESNPDFNPRLRSAMEKAKENNVPQENIERAISKASEEKNLEDLTVEAYGPEGAALIIEAITDNRNRTISEIKHILSENGAKIANPGTVLWAFEKKDGEWKPKFPQQISDKNKKKLSDLIAALEEHDDVQNITANIG</sequence>
<accession>A0A1G1ZJV7</accession>
<dbReference type="Gene3D" id="3.30.70.980">
    <property type="match status" value="1"/>
</dbReference>
<evidence type="ECO:0000259" key="4">
    <source>
        <dbReference type="Pfam" id="PF01709"/>
    </source>
</evidence>